<dbReference type="KEGG" id="alti:ALE3EI_0618"/>
<reference evidence="1 2" key="1">
    <citation type="submission" date="2020-04" db="EMBL/GenBank/DDBJ databases">
        <title>Genome sequence of Altibacter aquimarinus strain ALE3EI.</title>
        <authorList>
            <person name="Oh H.-M."/>
            <person name="Jang D."/>
        </authorList>
    </citation>
    <scope>NUCLEOTIDE SEQUENCE [LARGE SCALE GENOMIC DNA]</scope>
    <source>
        <strain evidence="1 2">ALE3EI</strain>
    </source>
</reference>
<dbReference type="AlphaFoldDB" id="A0A7G8PS80"/>
<protein>
    <recommendedName>
        <fullName evidence="3">Ava_C0101 and related proteins</fullName>
    </recommendedName>
</protein>
<dbReference type="RefSeq" id="WP_186990752.1">
    <property type="nucleotide sequence ID" value="NZ_CP052909.1"/>
</dbReference>
<name>A0A7G8PS80_9FLAO</name>
<proteinExistence type="predicted"/>
<dbReference type="EMBL" id="CP052909">
    <property type="protein sequence ID" value="QNJ97196.1"/>
    <property type="molecule type" value="Genomic_DNA"/>
</dbReference>
<dbReference type="Pfam" id="PF19459">
    <property type="entry name" value="DUF5996"/>
    <property type="match status" value="1"/>
</dbReference>
<dbReference type="InterPro" id="IPR046038">
    <property type="entry name" value="DUF5996"/>
</dbReference>
<evidence type="ECO:0000313" key="2">
    <source>
        <dbReference type="Proteomes" id="UP000515514"/>
    </source>
</evidence>
<dbReference type="Proteomes" id="UP000515514">
    <property type="component" value="Chromosome"/>
</dbReference>
<evidence type="ECO:0000313" key="1">
    <source>
        <dbReference type="EMBL" id="QNJ97196.1"/>
    </source>
</evidence>
<organism evidence="1 2">
    <name type="scientific">Constantimarinum furrinae</name>
    <dbReference type="NCBI Taxonomy" id="2562285"/>
    <lineage>
        <taxon>Bacteria</taxon>
        <taxon>Pseudomonadati</taxon>
        <taxon>Bacteroidota</taxon>
        <taxon>Flavobacteriia</taxon>
        <taxon>Flavobacteriales</taxon>
        <taxon>Flavobacteriaceae</taxon>
        <taxon>Altibacter/Constantimarinum group</taxon>
        <taxon>Constantimarinum</taxon>
    </lineage>
</organism>
<sequence>MKNTFQLPQIPYVENEKSKLTLHLFLQIIGKIRLKMTPRKNHWWYITFYTDSLGLTTGPISYNLGMERVTFSFNFLNHRFEIINSQGKRQYIALENGLTVADFYLKLMTMLKDLEIDVQILDKPYDLGMDKRFSEITEFHHYNKEYSQNLWQILLWVDDVFKEFSGRFYGKTCPVHLYWHSMDLTVTRFSGKKAPAMPKEARISDKDAYTHECISFGFWAGDPNTPEAAFYSYTFPSPEGMKNETLQPASANWIDANGSAMAILTYNKLLQEQNPRTALLNFLESAYQAGAKRADWNIEELTVPSLEVLKNT</sequence>
<gene>
    <name evidence="1" type="ORF">ALE3EI_0618</name>
</gene>
<accession>A0A7G8PS80</accession>
<keyword evidence="2" id="KW-1185">Reference proteome</keyword>
<evidence type="ECO:0008006" key="3">
    <source>
        <dbReference type="Google" id="ProtNLM"/>
    </source>
</evidence>